<name>A0A972NST2_9BURK</name>
<proteinExistence type="predicted"/>
<comment type="caution">
    <text evidence="1">The sequence shown here is derived from an EMBL/GenBank/DDBJ whole genome shotgun (WGS) entry which is preliminary data.</text>
</comment>
<dbReference type="Proteomes" id="UP000655523">
    <property type="component" value="Unassembled WGS sequence"/>
</dbReference>
<accession>A0A972NST2</accession>
<dbReference type="RefSeq" id="WP_172172037.1">
    <property type="nucleotide sequence ID" value="NZ_WOEZ01000185.1"/>
</dbReference>
<keyword evidence="2" id="KW-1185">Reference proteome</keyword>
<protein>
    <submittedName>
        <fullName evidence="1">Uncharacterized protein</fullName>
    </submittedName>
</protein>
<gene>
    <name evidence="1" type="ORF">GNZ13_31925</name>
</gene>
<sequence>MFDTDEHLSIMARAHKIMNATRNIEDVAMVLREVNMDRLAGRLEWVAEFINEMAGPIPKMVSDDLSANIAHSQHMVGGMLMLALKQCEEPK</sequence>
<organism evidence="1 2">
    <name type="scientific">Paraburkholderia elongata</name>
    <dbReference type="NCBI Taxonomy" id="2675747"/>
    <lineage>
        <taxon>Bacteria</taxon>
        <taxon>Pseudomonadati</taxon>
        <taxon>Pseudomonadota</taxon>
        <taxon>Betaproteobacteria</taxon>
        <taxon>Burkholderiales</taxon>
        <taxon>Burkholderiaceae</taxon>
        <taxon>Paraburkholderia</taxon>
    </lineage>
</organism>
<evidence type="ECO:0000313" key="2">
    <source>
        <dbReference type="Proteomes" id="UP000655523"/>
    </source>
</evidence>
<dbReference type="AlphaFoldDB" id="A0A972NST2"/>
<evidence type="ECO:0000313" key="1">
    <source>
        <dbReference type="EMBL" id="NPT59046.1"/>
    </source>
</evidence>
<dbReference type="EMBL" id="WOEZ01000185">
    <property type="protein sequence ID" value="NPT59046.1"/>
    <property type="molecule type" value="Genomic_DNA"/>
</dbReference>
<reference evidence="1 2" key="1">
    <citation type="submission" date="2019-11" db="EMBL/GenBank/DDBJ databases">
        <title>Metabolism of dissolved organic matter in forest soils.</title>
        <authorList>
            <person name="Cyle K.T."/>
            <person name="Wilhelm R.C."/>
            <person name="Martinez C.E."/>
        </authorList>
    </citation>
    <scope>NUCLEOTIDE SEQUENCE [LARGE SCALE GENOMIC DNA]</scope>
    <source>
        <strain evidence="1 2">5N</strain>
    </source>
</reference>